<gene>
    <name evidence="3" type="ORF">FNB15_19210</name>
</gene>
<protein>
    <submittedName>
        <fullName evidence="3">Ppx/GppA family phosphatase</fullName>
    </submittedName>
</protein>
<dbReference type="SUPFAM" id="SSF53067">
    <property type="entry name" value="Actin-like ATPase domain"/>
    <property type="match status" value="2"/>
</dbReference>
<name>A0A516H698_9PROT</name>
<evidence type="ECO:0000259" key="1">
    <source>
        <dbReference type="Pfam" id="PF02541"/>
    </source>
</evidence>
<dbReference type="CDD" id="cd24052">
    <property type="entry name" value="ASKHA_NBD_HpPPX-GppA-like"/>
    <property type="match status" value="1"/>
</dbReference>
<dbReference type="Gene3D" id="3.30.420.40">
    <property type="match status" value="1"/>
</dbReference>
<dbReference type="KEGG" id="fer:FNB15_19210"/>
<dbReference type="EMBL" id="CP041636">
    <property type="protein sequence ID" value="QDO99272.1"/>
    <property type="molecule type" value="Genomic_DNA"/>
</dbReference>
<dbReference type="InterPro" id="IPR048951">
    <property type="entry name" value="Ppx_C"/>
</dbReference>
<reference evidence="3 4" key="1">
    <citation type="submission" date="2019-07" db="EMBL/GenBank/DDBJ databases">
        <title>Genome sequencing for Ferrovibrio sp. K5.</title>
        <authorList>
            <person name="Park S.-J."/>
        </authorList>
    </citation>
    <scope>NUCLEOTIDE SEQUENCE [LARGE SCALE GENOMIC DNA]</scope>
    <source>
        <strain evidence="3 4">K5</strain>
    </source>
</reference>
<dbReference type="PANTHER" id="PTHR30005">
    <property type="entry name" value="EXOPOLYPHOSPHATASE"/>
    <property type="match status" value="1"/>
</dbReference>
<evidence type="ECO:0000313" key="3">
    <source>
        <dbReference type="EMBL" id="QDO99272.1"/>
    </source>
</evidence>
<dbReference type="Pfam" id="PF02541">
    <property type="entry name" value="Ppx-GppA"/>
    <property type="match status" value="1"/>
</dbReference>
<dbReference type="Gene3D" id="1.10.3210.10">
    <property type="entry name" value="Hypothetical protein af1432"/>
    <property type="match status" value="1"/>
</dbReference>
<dbReference type="Proteomes" id="UP000317496">
    <property type="component" value="Chromosome"/>
</dbReference>
<feature type="domain" description="Exopolyphosphatase C-terminal" evidence="2">
    <location>
        <begin position="350"/>
        <end position="496"/>
    </location>
</feature>
<dbReference type="GO" id="GO:0016462">
    <property type="term" value="F:pyrophosphatase activity"/>
    <property type="evidence" value="ECO:0007669"/>
    <property type="project" value="TreeGrafter"/>
</dbReference>
<dbReference type="InterPro" id="IPR003695">
    <property type="entry name" value="Ppx_GppA_N"/>
</dbReference>
<sequence>MAVAQSLAKSAAAPGASPLPLGVIDIGSNSVRLVVFSDPLRMPTGMFNEKVLCGLGRGMGQTGALDSDGARQALAAIRRFVTLARRMNVRALQIVATAAVRDAANGADFVGQIERETGETVRVLSGQEEATYSAYGVLSGIPDACGVMGDLGGGSLELVALDGHKLGDSVTLPLGPLRIAGMDSYPVVKAYIDEKLAGVPWLKKWKGKSLYAVGGSWRAIARVHMAQMHSPLHIIHQYTLQRNEAADFTRLLAKQSKESLTRVEGVPRKRQDSLPLAALVMRRLLKVLEPKDVVFSANGLREGLAYALLDERQRSEDPLLATCRHMAERENRFGDHGMEIDRFIAPLFERDTQERQRIRFAAAILADTGWRVHPDYRGEQSLGTILHAPFGAITQSERALLALAVYTRYTGTASDPIAAPAWQLLTAEEIDYAQRVGLALRLAQTLSAGVPGVLADCKLRPNGNSLLLELPTQHAALDGEAVQRRVEALGKAFNRAAELRVLKAK</sequence>
<dbReference type="OrthoDB" id="3698573at2"/>
<dbReference type="InterPro" id="IPR050273">
    <property type="entry name" value="GppA/Ppx_hydrolase"/>
</dbReference>
<evidence type="ECO:0000259" key="2">
    <source>
        <dbReference type="Pfam" id="PF21697"/>
    </source>
</evidence>
<feature type="domain" description="Ppx/GppA phosphatase N-terminal" evidence="1">
    <location>
        <begin position="43"/>
        <end position="310"/>
    </location>
</feature>
<organism evidence="3 4">
    <name type="scientific">Ferrovibrio terrae</name>
    <dbReference type="NCBI Taxonomy" id="2594003"/>
    <lineage>
        <taxon>Bacteria</taxon>
        <taxon>Pseudomonadati</taxon>
        <taxon>Pseudomonadota</taxon>
        <taxon>Alphaproteobacteria</taxon>
        <taxon>Rhodospirillales</taxon>
        <taxon>Rhodospirillaceae</taxon>
        <taxon>Ferrovibrio</taxon>
    </lineage>
</organism>
<dbReference type="PANTHER" id="PTHR30005:SF0">
    <property type="entry name" value="RETROGRADE REGULATION PROTEIN 2"/>
    <property type="match status" value="1"/>
</dbReference>
<keyword evidence="4" id="KW-1185">Reference proteome</keyword>
<proteinExistence type="predicted"/>
<dbReference type="Pfam" id="PF21697">
    <property type="entry name" value="Ppx_C"/>
    <property type="match status" value="1"/>
</dbReference>
<dbReference type="Gene3D" id="3.30.420.150">
    <property type="entry name" value="Exopolyphosphatase. Domain 2"/>
    <property type="match status" value="1"/>
</dbReference>
<accession>A0A516H698</accession>
<dbReference type="RefSeq" id="WP_144258268.1">
    <property type="nucleotide sequence ID" value="NZ_CP041636.1"/>
</dbReference>
<dbReference type="AlphaFoldDB" id="A0A516H698"/>
<evidence type="ECO:0000313" key="4">
    <source>
        <dbReference type="Proteomes" id="UP000317496"/>
    </source>
</evidence>
<dbReference type="InterPro" id="IPR043129">
    <property type="entry name" value="ATPase_NBD"/>
</dbReference>
<dbReference type="SUPFAM" id="SSF109604">
    <property type="entry name" value="HD-domain/PDEase-like"/>
    <property type="match status" value="1"/>
</dbReference>